<proteinExistence type="predicted"/>
<dbReference type="KEGG" id="jag:GJA_345"/>
<gene>
    <name evidence="2" type="ORF">GJA_345</name>
</gene>
<keyword evidence="1" id="KW-1133">Transmembrane helix</keyword>
<keyword evidence="1" id="KW-0472">Membrane</keyword>
<dbReference type="HOGENOM" id="CLU_2935339_0_0_4"/>
<keyword evidence="1" id="KW-0812">Transmembrane</keyword>
<organism evidence="2 3">
    <name type="scientific">Janthinobacterium agaricidamnosum NBRC 102515 = DSM 9628</name>
    <dbReference type="NCBI Taxonomy" id="1349767"/>
    <lineage>
        <taxon>Bacteria</taxon>
        <taxon>Pseudomonadati</taxon>
        <taxon>Pseudomonadota</taxon>
        <taxon>Betaproteobacteria</taxon>
        <taxon>Burkholderiales</taxon>
        <taxon>Oxalobacteraceae</taxon>
        <taxon>Janthinobacterium</taxon>
    </lineage>
</organism>
<evidence type="ECO:0000256" key="1">
    <source>
        <dbReference type="SAM" id="Phobius"/>
    </source>
</evidence>
<accession>W0UZG0</accession>
<feature type="transmembrane region" description="Helical" evidence="1">
    <location>
        <begin position="12"/>
        <end position="29"/>
    </location>
</feature>
<dbReference type="AlphaFoldDB" id="W0UZG0"/>
<dbReference type="STRING" id="1349767.GJA_345"/>
<reference evidence="2 3" key="1">
    <citation type="journal article" date="2015" name="Genome Announc.">
        <title>Genome Sequence of Mushroom Soft-Rot Pathogen Janthinobacterium agaricidamnosum.</title>
        <authorList>
            <person name="Graupner K."/>
            <person name="Lackner G."/>
            <person name="Hertweck C."/>
        </authorList>
    </citation>
    <scope>NUCLEOTIDE SEQUENCE [LARGE SCALE GENOMIC DNA]</scope>
    <source>
        <strain evidence="3">NBRC 102515 / DSM 9628</strain>
    </source>
</reference>
<evidence type="ECO:0000313" key="2">
    <source>
        <dbReference type="EMBL" id="CDG81006.1"/>
    </source>
</evidence>
<protein>
    <submittedName>
        <fullName evidence="2">Uncharacterized protein</fullName>
    </submittedName>
</protein>
<dbReference type="EMBL" id="HG322949">
    <property type="protein sequence ID" value="CDG81006.1"/>
    <property type="molecule type" value="Genomic_DNA"/>
</dbReference>
<evidence type="ECO:0000313" key="3">
    <source>
        <dbReference type="Proteomes" id="UP000027604"/>
    </source>
</evidence>
<name>W0UZG0_9BURK</name>
<dbReference type="Proteomes" id="UP000027604">
    <property type="component" value="Chromosome I"/>
</dbReference>
<sequence length="60" mass="6978">MKDHAALHYHGLFYSLLYSLFMQCCVIQTKAKNPSQASENHPHIIIGMRMTFISTALRRR</sequence>
<keyword evidence="3" id="KW-1185">Reference proteome</keyword>